<protein>
    <submittedName>
        <fullName evidence="1">Uncharacterized protein</fullName>
    </submittedName>
</protein>
<gene>
    <name evidence="1" type="ORF">C7402_102288</name>
</gene>
<dbReference type="RefSeq" id="WP_116609863.1">
    <property type="nucleotide sequence ID" value="NZ_QEOB01000002.1"/>
</dbReference>
<proteinExistence type="predicted"/>
<organism evidence="1 2">
    <name type="scientific">Paraburkholderia unamae</name>
    <dbReference type="NCBI Taxonomy" id="219649"/>
    <lineage>
        <taxon>Bacteria</taxon>
        <taxon>Pseudomonadati</taxon>
        <taxon>Pseudomonadota</taxon>
        <taxon>Betaproteobacteria</taxon>
        <taxon>Burkholderiales</taxon>
        <taxon>Burkholderiaceae</taxon>
        <taxon>Paraburkholderia</taxon>
    </lineage>
</organism>
<accession>A0ABX5KXF2</accession>
<dbReference type="Proteomes" id="UP000245712">
    <property type="component" value="Unassembled WGS sequence"/>
</dbReference>
<evidence type="ECO:0000313" key="2">
    <source>
        <dbReference type="Proteomes" id="UP000245712"/>
    </source>
</evidence>
<comment type="caution">
    <text evidence="1">The sequence shown here is derived from an EMBL/GenBank/DDBJ whole genome shotgun (WGS) entry which is preliminary data.</text>
</comment>
<dbReference type="EMBL" id="QEOB01000002">
    <property type="protein sequence ID" value="PVX86452.1"/>
    <property type="molecule type" value="Genomic_DNA"/>
</dbReference>
<name>A0ABX5KXF2_9BURK</name>
<evidence type="ECO:0000313" key="1">
    <source>
        <dbReference type="EMBL" id="PVX86452.1"/>
    </source>
</evidence>
<reference evidence="1 2" key="1">
    <citation type="submission" date="2018-05" db="EMBL/GenBank/DDBJ databases">
        <title>Genomic Encyclopedia of Type Strains, Phase IV (KMG-V): Genome sequencing to study the core and pangenomes of soil and plant-associated prokaryotes.</title>
        <authorList>
            <person name="Whitman W."/>
        </authorList>
    </citation>
    <scope>NUCLEOTIDE SEQUENCE [LARGE SCALE GENOMIC DNA]</scope>
    <source>
        <strain evidence="1 2">SCZa-39</strain>
    </source>
</reference>
<sequence length="172" mass="19676">MSIDNAMTEEWRRAMDAANYSETWAKGGCPLDQLNHALDKPFGQVALWNRCLVFALWQQGHPIEWRSVLSTSDDWRRDVPIWHSHVIYRVCPKPEDLALPSIDWTHVSPRLKWLAQDATGALMLFEKMPSPHEGGSWGTAEFGWSTYADNFASARRGNGDWRKLLVQRPEGA</sequence>
<keyword evidence="2" id="KW-1185">Reference proteome</keyword>